<reference evidence="1" key="1">
    <citation type="submission" date="2019-04" db="EMBL/GenBank/DDBJ databases">
        <title>Microbes associate with the intestines of laboratory mice.</title>
        <authorList>
            <person name="Navarre W."/>
            <person name="Wong E."/>
            <person name="Huang K."/>
            <person name="Tropini C."/>
            <person name="Ng K."/>
            <person name="Yu B."/>
        </authorList>
    </citation>
    <scope>NUCLEOTIDE SEQUENCE</scope>
    <source>
        <strain evidence="1">NM72_1-8</strain>
    </source>
</reference>
<keyword evidence="2" id="KW-1185">Reference proteome</keyword>
<evidence type="ECO:0000313" key="1">
    <source>
        <dbReference type="EMBL" id="TGY00709.1"/>
    </source>
</evidence>
<accession>A0AC61R3J2</accession>
<name>A0AC61R3J2_9FIRM</name>
<dbReference type="EMBL" id="SRZB01000001">
    <property type="protein sequence ID" value="TGY00709.1"/>
    <property type="molecule type" value="Genomic_DNA"/>
</dbReference>
<comment type="caution">
    <text evidence="1">The sequence shown here is derived from an EMBL/GenBank/DDBJ whole genome shotgun (WGS) entry which is preliminary data.</text>
</comment>
<organism evidence="1 2">
    <name type="scientific">Hominisplanchenecus murintestinalis</name>
    <dbReference type="NCBI Taxonomy" id="2941517"/>
    <lineage>
        <taxon>Bacteria</taxon>
        <taxon>Bacillati</taxon>
        <taxon>Bacillota</taxon>
        <taxon>Clostridia</taxon>
        <taxon>Lachnospirales</taxon>
        <taxon>Lachnospiraceae</taxon>
        <taxon>Hominisplanchenecus</taxon>
    </lineage>
</organism>
<dbReference type="Proteomes" id="UP000307720">
    <property type="component" value="Unassembled WGS sequence"/>
</dbReference>
<keyword evidence="1" id="KW-0328">Glycosyltransferase</keyword>
<proteinExistence type="predicted"/>
<evidence type="ECO:0000313" key="2">
    <source>
        <dbReference type="Proteomes" id="UP000307720"/>
    </source>
</evidence>
<sequence>METRAVKIYSQVNKNVVLRVMKGHFATTHSHINYFMDMTGLKSRLNEAKGAASVLARKYENTTIVDTIVCIDGCEVVGAFLADELTRAGVMSMNQHRTIYVSTPECHTGGQLIFRDNMQMMIRGKNVILLLANVTTGKTLNRALECIEYYGGQTVGISSIFSVIKSARGIEVNSIFTEKDVPDYMTYETAKCPLCQKKVLLDAMVNSHGYSKI</sequence>
<keyword evidence="1" id="KW-0808">Transferase</keyword>
<protein>
    <submittedName>
        <fullName evidence="1">Orotate phosphoribosyltransferase</fullName>
    </submittedName>
</protein>
<gene>
    <name evidence="1" type="ORF">E5357_00620</name>
</gene>